<evidence type="ECO:0000256" key="5">
    <source>
        <dbReference type="SAM" id="Phobius"/>
    </source>
</evidence>
<dbReference type="InterPro" id="IPR008283">
    <property type="entry name" value="Peptidase_M17_N"/>
</dbReference>
<dbReference type="AlphaFoldDB" id="A0AAD7UER5"/>
<evidence type="ECO:0000313" key="7">
    <source>
        <dbReference type="EMBL" id="KAJ8602502.1"/>
    </source>
</evidence>
<gene>
    <name evidence="7" type="ORF">CTAYLR_001254</name>
</gene>
<evidence type="ECO:0000256" key="3">
    <source>
        <dbReference type="ARBA" id="ARBA00022670"/>
    </source>
</evidence>
<dbReference type="Pfam" id="PF02789">
    <property type="entry name" value="Peptidase_M17_N"/>
    <property type="match status" value="1"/>
</dbReference>
<feature type="domain" description="Cytosol aminopeptidase" evidence="6">
    <location>
        <begin position="406"/>
        <end position="413"/>
    </location>
</feature>
<dbReference type="PROSITE" id="PS00631">
    <property type="entry name" value="CYTOSOL_AP"/>
    <property type="match status" value="1"/>
</dbReference>
<dbReference type="SUPFAM" id="SSF52949">
    <property type="entry name" value="Macro domain-like"/>
    <property type="match status" value="1"/>
</dbReference>
<dbReference type="Gene3D" id="3.40.630.10">
    <property type="entry name" value="Zn peptidases"/>
    <property type="match status" value="1"/>
</dbReference>
<keyword evidence="5" id="KW-1133">Transmembrane helix</keyword>
<dbReference type="EMBL" id="JAQMWT010000379">
    <property type="protein sequence ID" value="KAJ8602502.1"/>
    <property type="molecule type" value="Genomic_DNA"/>
</dbReference>
<keyword evidence="8" id="KW-1185">Reference proteome</keyword>
<keyword evidence="3" id="KW-0645">Protease</keyword>
<dbReference type="SUPFAM" id="SSF53187">
    <property type="entry name" value="Zn-dependent exopeptidases"/>
    <property type="match status" value="1"/>
</dbReference>
<evidence type="ECO:0000256" key="1">
    <source>
        <dbReference type="ARBA" id="ARBA00009528"/>
    </source>
</evidence>
<evidence type="ECO:0000256" key="2">
    <source>
        <dbReference type="ARBA" id="ARBA00022438"/>
    </source>
</evidence>
<keyword evidence="5" id="KW-0472">Membrane</keyword>
<comment type="similarity">
    <text evidence="1">Belongs to the peptidase M17 family.</text>
</comment>
<proteinExistence type="inferred from homology"/>
<sequence length="525" mass="54156">MLLRNVCASRVLVSAAAFALRSQGATRSRTVTMSAAVANVPLTSPVSDNVNIISCGDVGSFRGDALVLPVYGVDEGETGVKVEGAVADADAALDGAVSELAADFKGGAGKSSVVRLSTNSPVRKVALFGLGKADESATNLAKLGAFAAGLSKSDKTTKVVGIAPLPDRGWDDSAVDGVARGALEACYVDNRFRTGDNVADPPALESIALIGAAESPQAAADAGRKIARGVALARDLVGAPANVVTPRALADVAYELRDSSPFVSCEVLDRAACEERNMGSYLGVANGAADERGAQFIHLTYEGPASSPDEGSTPRASLVLIGKGLTYDSGGYNLKPSQGGMIELMKFDMGGAAAVLGTASAIAALEIPDVTVHVIVAACENMVSADSMRPGDILTASNGKTIEVINTDAEGRLTLADALVYAEKECNPQAIIDVATLTGACIVALGDDVAGLFSSDDALARELDDAAKAVDEKMWRMPLVAEYNEALKSKIADLKNASGSLLLLFLLLLVLSRVMTRKAGRRPRW</sequence>
<comment type="caution">
    <text evidence="7">The sequence shown here is derived from an EMBL/GenBank/DDBJ whole genome shotgun (WGS) entry which is preliminary data.</text>
</comment>
<dbReference type="Pfam" id="PF00883">
    <property type="entry name" value="Peptidase_M17"/>
    <property type="match status" value="1"/>
</dbReference>
<dbReference type="Gene3D" id="3.40.220.10">
    <property type="entry name" value="Leucine Aminopeptidase, subunit E, domain 1"/>
    <property type="match status" value="1"/>
</dbReference>
<accession>A0AAD7UER5</accession>
<evidence type="ECO:0000313" key="8">
    <source>
        <dbReference type="Proteomes" id="UP001230188"/>
    </source>
</evidence>
<evidence type="ECO:0000259" key="6">
    <source>
        <dbReference type="PROSITE" id="PS00631"/>
    </source>
</evidence>
<dbReference type="GO" id="GO:0005737">
    <property type="term" value="C:cytoplasm"/>
    <property type="evidence" value="ECO:0007669"/>
    <property type="project" value="InterPro"/>
</dbReference>
<dbReference type="PANTHER" id="PTHR11963">
    <property type="entry name" value="LEUCINE AMINOPEPTIDASE-RELATED"/>
    <property type="match status" value="1"/>
</dbReference>
<name>A0AAD7UER5_9STRA</name>
<dbReference type="GO" id="GO:0006508">
    <property type="term" value="P:proteolysis"/>
    <property type="evidence" value="ECO:0007669"/>
    <property type="project" value="UniProtKB-KW"/>
</dbReference>
<dbReference type="PANTHER" id="PTHR11963:SF23">
    <property type="entry name" value="CYTOSOL AMINOPEPTIDASE"/>
    <property type="match status" value="1"/>
</dbReference>
<keyword evidence="5" id="KW-0812">Transmembrane</keyword>
<keyword evidence="2" id="KW-0031">Aminopeptidase</keyword>
<dbReference type="GO" id="GO:0070006">
    <property type="term" value="F:metalloaminopeptidase activity"/>
    <property type="evidence" value="ECO:0007669"/>
    <property type="project" value="InterPro"/>
</dbReference>
<reference evidence="7" key="1">
    <citation type="submission" date="2023-01" db="EMBL/GenBank/DDBJ databases">
        <title>Metagenome sequencing of chrysophaentin producing Chrysophaeum taylorii.</title>
        <authorList>
            <person name="Davison J."/>
            <person name="Bewley C."/>
        </authorList>
    </citation>
    <scope>NUCLEOTIDE SEQUENCE</scope>
    <source>
        <strain evidence="7">NIES-1699</strain>
    </source>
</reference>
<evidence type="ECO:0000256" key="4">
    <source>
        <dbReference type="ARBA" id="ARBA00022801"/>
    </source>
</evidence>
<dbReference type="PRINTS" id="PR00481">
    <property type="entry name" value="LAMNOPPTDASE"/>
</dbReference>
<feature type="transmembrane region" description="Helical" evidence="5">
    <location>
        <begin position="497"/>
        <end position="516"/>
    </location>
</feature>
<dbReference type="Proteomes" id="UP001230188">
    <property type="component" value="Unassembled WGS sequence"/>
</dbReference>
<dbReference type="InterPro" id="IPR011356">
    <property type="entry name" value="Leucine_aapep/pepB"/>
</dbReference>
<protein>
    <recommendedName>
        <fullName evidence="6">Cytosol aminopeptidase domain-containing protein</fullName>
    </recommendedName>
</protein>
<dbReference type="InterPro" id="IPR000819">
    <property type="entry name" value="Peptidase_M17_C"/>
</dbReference>
<dbReference type="GO" id="GO:0030145">
    <property type="term" value="F:manganese ion binding"/>
    <property type="evidence" value="ECO:0007669"/>
    <property type="project" value="InterPro"/>
</dbReference>
<organism evidence="7 8">
    <name type="scientific">Chrysophaeum taylorii</name>
    <dbReference type="NCBI Taxonomy" id="2483200"/>
    <lineage>
        <taxon>Eukaryota</taxon>
        <taxon>Sar</taxon>
        <taxon>Stramenopiles</taxon>
        <taxon>Ochrophyta</taxon>
        <taxon>Pelagophyceae</taxon>
        <taxon>Pelagomonadales</taxon>
        <taxon>Pelagomonadaceae</taxon>
        <taxon>Chrysophaeum</taxon>
    </lineage>
</organism>
<dbReference type="InterPro" id="IPR043472">
    <property type="entry name" value="Macro_dom-like"/>
</dbReference>
<keyword evidence="4" id="KW-0378">Hydrolase</keyword>
<dbReference type="CDD" id="cd00433">
    <property type="entry name" value="Peptidase_M17"/>
    <property type="match status" value="1"/>
</dbReference>